<evidence type="ECO:0000256" key="4">
    <source>
        <dbReference type="ARBA" id="ARBA00022630"/>
    </source>
</evidence>
<evidence type="ECO:0000256" key="3">
    <source>
        <dbReference type="ARBA" id="ARBA00011048"/>
    </source>
</evidence>
<accession>A0A0S3EZC3</accession>
<comment type="similarity">
    <text evidence="3">In the N-terminal section; belongs to the NADH:flavin oxidoreductase/NADH oxidase family.</text>
</comment>
<dbReference type="Gene3D" id="3.50.50.60">
    <property type="entry name" value="FAD/NAD(P)-binding domain"/>
    <property type="match status" value="1"/>
</dbReference>
<dbReference type="STRING" id="1332080.ATN00_11120"/>
<dbReference type="Gene3D" id="3.40.50.720">
    <property type="entry name" value="NAD(P)-binding Rossmann-like Domain"/>
    <property type="match status" value="1"/>
</dbReference>
<feature type="domain" description="NADH:flavin oxidoreductase/NADH oxidase N-terminal" evidence="10">
    <location>
        <begin position="7"/>
        <end position="331"/>
    </location>
</feature>
<protein>
    <submittedName>
        <fullName evidence="12">Uncharacterized protein</fullName>
    </submittedName>
</protein>
<dbReference type="SUPFAM" id="SSF51395">
    <property type="entry name" value="FMN-linked oxidoreductases"/>
    <property type="match status" value="1"/>
</dbReference>
<evidence type="ECO:0000256" key="6">
    <source>
        <dbReference type="ARBA" id="ARBA00022723"/>
    </source>
</evidence>
<dbReference type="GO" id="GO:0051536">
    <property type="term" value="F:iron-sulfur cluster binding"/>
    <property type="evidence" value="ECO:0007669"/>
    <property type="project" value="UniProtKB-KW"/>
</dbReference>
<dbReference type="Gene3D" id="3.20.20.70">
    <property type="entry name" value="Aldolase class I"/>
    <property type="match status" value="1"/>
</dbReference>
<dbReference type="InterPro" id="IPR013785">
    <property type="entry name" value="Aldolase_TIM"/>
</dbReference>
<dbReference type="InterPro" id="IPR051793">
    <property type="entry name" value="NADH:flavin_oxidoreductase"/>
</dbReference>
<evidence type="ECO:0000256" key="1">
    <source>
        <dbReference type="ARBA" id="ARBA00001917"/>
    </source>
</evidence>
<organism evidence="12 13">
    <name type="scientific">Sphingobium baderi</name>
    <dbReference type="NCBI Taxonomy" id="1332080"/>
    <lineage>
        <taxon>Bacteria</taxon>
        <taxon>Pseudomonadati</taxon>
        <taxon>Pseudomonadota</taxon>
        <taxon>Alphaproteobacteria</taxon>
        <taxon>Sphingomonadales</taxon>
        <taxon>Sphingomonadaceae</taxon>
        <taxon>Sphingobium</taxon>
    </lineage>
</organism>
<dbReference type="PANTHER" id="PTHR42917:SF2">
    <property type="entry name" value="2,4-DIENOYL-COA REDUCTASE [(2E)-ENOYL-COA-PRODUCING]"/>
    <property type="match status" value="1"/>
</dbReference>
<dbReference type="PRINTS" id="PR00368">
    <property type="entry name" value="FADPNR"/>
</dbReference>
<evidence type="ECO:0000256" key="5">
    <source>
        <dbReference type="ARBA" id="ARBA00022643"/>
    </source>
</evidence>
<keyword evidence="5" id="KW-0288">FMN</keyword>
<dbReference type="EMBL" id="CP013264">
    <property type="protein sequence ID" value="ALR20766.1"/>
    <property type="molecule type" value="Genomic_DNA"/>
</dbReference>
<dbReference type="SUPFAM" id="SSF51905">
    <property type="entry name" value="FAD/NAD(P)-binding domain"/>
    <property type="match status" value="1"/>
</dbReference>
<feature type="domain" description="FAD dependent oxidoreductase" evidence="11">
    <location>
        <begin position="380"/>
        <end position="549"/>
    </location>
</feature>
<evidence type="ECO:0000256" key="8">
    <source>
        <dbReference type="ARBA" id="ARBA00023004"/>
    </source>
</evidence>
<comment type="cofactor">
    <cofactor evidence="1">
        <name>FMN</name>
        <dbReference type="ChEBI" id="CHEBI:58210"/>
    </cofactor>
</comment>
<dbReference type="PRINTS" id="PR00411">
    <property type="entry name" value="PNDRDTASEI"/>
</dbReference>
<dbReference type="SUPFAM" id="SSF51971">
    <property type="entry name" value="Nucleotide-binding domain"/>
    <property type="match status" value="1"/>
</dbReference>
<evidence type="ECO:0000259" key="10">
    <source>
        <dbReference type="Pfam" id="PF00724"/>
    </source>
</evidence>
<keyword evidence="9" id="KW-0411">Iron-sulfur</keyword>
<reference evidence="12 13" key="1">
    <citation type="submission" date="2015-11" db="EMBL/GenBank/DDBJ databases">
        <title>A Two-component Flavoprotein Monooxygenase System MeaXY Responsible for para-Hydroxylation of 2-Methyl-6-ethylaniline and 2,6-Diethylaniline in Sphingobium baderi DE-13.</title>
        <authorList>
            <person name="Cheng M."/>
            <person name="Meng Q."/>
            <person name="Yang Y."/>
            <person name="Chu C."/>
            <person name="Yan X."/>
            <person name="He J."/>
            <person name="Li S."/>
        </authorList>
    </citation>
    <scope>NUCLEOTIDE SEQUENCE [LARGE SCALE GENOMIC DNA]</scope>
    <source>
        <strain evidence="12 13">DE-13</strain>
    </source>
</reference>
<proteinExistence type="inferred from homology"/>
<dbReference type="KEGG" id="sbd:ATN00_11120"/>
<keyword evidence="7" id="KW-0560">Oxidoreductase</keyword>
<evidence type="ECO:0000256" key="9">
    <source>
        <dbReference type="ARBA" id="ARBA00023014"/>
    </source>
</evidence>
<evidence type="ECO:0000256" key="7">
    <source>
        <dbReference type="ARBA" id="ARBA00023002"/>
    </source>
</evidence>
<dbReference type="GO" id="GO:0046872">
    <property type="term" value="F:metal ion binding"/>
    <property type="evidence" value="ECO:0007669"/>
    <property type="project" value="UniProtKB-KW"/>
</dbReference>
<keyword evidence="13" id="KW-1185">Reference proteome</keyword>
<keyword evidence="8" id="KW-0408">Iron</keyword>
<dbReference type="InterPro" id="IPR036188">
    <property type="entry name" value="FAD/NAD-bd_sf"/>
</dbReference>
<dbReference type="GO" id="GO:0010181">
    <property type="term" value="F:FMN binding"/>
    <property type="evidence" value="ECO:0007669"/>
    <property type="project" value="InterPro"/>
</dbReference>
<keyword evidence="6" id="KW-0479">Metal-binding</keyword>
<dbReference type="AlphaFoldDB" id="A0A0S3EZC3"/>
<dbReference type="InterPro" id="IPR006076">
    <property type="entry name" value="FAD-dep_OxRdtase"/>
</dbReference>
<dbReference type="Proteomes" id="UP000056968">
    <property type="component" value="Chromosome"/>
</dbReference>
<dbReference type="PANTHER" id="PTHR42917">
    <property type="entry name" value="2,4-DIENOYL-COA REDUCTASE"/>
    <property type="match status" value="1"/>
</dbReference>
<evidence type="ECO:0000256" key="2">
    <source>
        <dbReference type="ARBA" id="ARBA00001966"/>
    </source>
</evidence>
<gene>
    <name evidence="12" type="ORF">ATN00_11120</name>
</gene>
<evidence type="ECO:0000259" key="11">
    <source>
        <dbReference type="Pfam" id="PF01266"/>
    </source>
</evidence>
<evidence type="ECO:0000313" key="12">
    <source>
        <dbReference type="EMBL" id="ALR20766.1"/>
    </source>
</evidence>
<comment type="cofactor">
    <cofactor evidence="2">
        <name>[4Fe-4S] cluster</name>
        <dbReference type="ChEBI" id="CHEBI:49883"/>
    </cofactor>
</comment>
<evidence type="ECO:0000313" key="13">
    <source>
        <dbReference type="Proteomes" id="UP000056968"/>
    </source>
</evidence>
<name>A0A0S3EZC3_9SPHN</name>
<dbReference type="Pfam" id="PF00724">
    <property type="entry name" value="Oxidored_FMN"/>
    <property type="match status" value="1"/>
</dbReference>
<dbReference type="GO" id="GO:0016491">
    <property type="term" value="F:oxidoreductase activity"/>
    <property type="evidence" value="ECO:0007669"/>
    <property type="project" value="UniProtKB-KW"/>
</dbReference>
<dbReference type="OrthoDB" id="9804454at2"/>
<keyword evidence="4" id="KW-0285">Flavoprotein</keyword>
<dbReference type="Pfam" id="PF01266">
    <property type="entry name" value="DAO"/>
    <property type="match status" value="1"/>
</dbReference>
<dbReference type="InterPro" id="IPR001155">
    <property type="entry name" value="OxRdtase_FMN_N"/>
</dbReference>
<sequence>MSLQFVYEPLKIKGVEVRNRISRSAHGTNLTDYGRITDQLIDYHVARAKGGVGLTFLEAATVHPSSVLSLANLDDTIIDGYRRLMKAIKPHGMRVFQQIWHGGHIYPVLDQSPPWGVSAVPNPATGIVPNPMGLAEIEEVIQHFANAARRCVEGGIEGIEVHASHGYLIMQFLNPLVNKRTDQYGGSLENRMRFLREVLLAVRAQVPDDYPVGIRMGASTGEGGLDEDELALVVQTLQAEKLIDFLDLSWSDYFNFKFVAAMDQPVGYQLSSSEKIAAASRGIPRFMIGRFRTLDEAEQLLRDGVTDMVHMTRAHIADPDIIRKTQAGKPEQVRSCIGCNQACWQGVNLGYPLACTINPAAGREGDLAEDLIRPADDPGKVVVIGGGPAGMEAARVAALRGHRVTLFEAGPDLGGQVAVAKRAPRLHVIGDIAFWLEQEIFRLGVDVRTSTYAEVEDVLEENPDFVVIACGSIPRHNGIQYAYPAEPVPGFDQPHVLSPIDLLTATPAKLGKSAVVFDDVGHYEAVAAAEFLLAKGLRVTFVTRFASVAPQLDHVTRVDPAFRRFAEEGDFRLLIRSRIDHIGIDTCIVRTLYRGDSEEVAADTVVFINAKEPMRAVYDDLRERGFGKDRMVIVGDARAPRDLHLAISEGHRLVRAMV</sequence>